<dbReference type="GO" id="GO:0071555">
    <property type="term" value="P:cell wall organization"/>
    <property type="evidence" value="ECO:0007669"/>
    <property type="project" value="TreeGrafter"/>
</dbReference>
<proteinExistence type="predicted"/>
<keyword evidence="3 9" id="KW-0808">Transferase</keyword>
<feature type="binding site" evidence="7">
    <location>
        <position position="190"/>
    </location>
    <ligand>
        <name>Mg(2+)</name>
        <dbReference type="ChEBI" id="CHEBI:18420"/>
    </ligand>
</feature>
<dbReference type="PANTHER" id="PTHR22926:SF3">
    <property type="entry name" value="UNDECAPRENYL-PHOSPHATE ALPHA-N-ACETYLGLUCOSAMINYL 1-PHOSPHATE TRANSFERASE"/>
    <property type="match status" value="1"/>
</dbReference>
<dbReference type="PANTHER" id="PTHR22926">
    <property type="entry name" value="PHOSPHO-N-ACETYLMURAMOYL-PENTAPEPTIDE-TRANSFERASE"/>
    <property type="match status" value="1"/>
</dbReference>
<dbReference type="GO" id="GO:0044038">
    <property type="term" value="P:cell wall macromolecule biosynthetic process"/>
    <property type="evidence" value="ECO:0007669"/>
    <property type="project" value="TreeGrafter"/>
</dbReference>
<comment type="cofactor">
    <cofactor evidence="7">
        <name>Mg(2+)</name>
        <dbReference type="ChEBI" id="CHEBI:18420"/>
    </cofactor>
</comment>
<feature type="transmembrane region" description="Helical" evidence="8">
    <location>
        <begin position="198"/>
        <end position="217"/>
    </location>
</feature>
<dbReference type="OrthoDB" id="9805475at2"/>
<keyword evidence="2" id="KW-1003">Cell membrane</keyword>
<evidence type="ECO:0000313" key="10">
    <source>
        <dbReference type="Proteomes" id="UP000000263"/>
    </source>
</evidence>
<dbReference type="AlphaFoldDB" id="A7NRA7"/>
<dbReference type="RefSeq" id="WP_012122524.1">
    <property type="nucleotide sequence ID" value="NC_009767.1"/>
</dbReference>
<evidence type="ECO:0000256" key="5">
    <source>
        <dbReference type="ARBA" id="ARBA00022989"/>
    </source>
</evidence>
<evidence type="ECO:0000256" key="1">
    <source>
        <dbReference type="ARBA" id="ARBA00004651"/>
    </source>
</evidence>
<dbReference type="eggNOG" id="COG0472">
    <property type="taxonomic scope" value="Bacteria"/>
</dbReference>
<feature type="transmembrane region" description="Helical" evidence="8">
    <location>
        <begin position="223"/>
        <end position="241"/>
    </location>
</feature>
<sequence length="375" mass="40335">MSLLTIVALLSAFMIAFIVTALTVPPVIRLCERRGWMQQPGGRRTHPHPTANVGGIAMYVGFVTAILATFIFSALDPALRRSEFEVLRIGLLLTGGTLIFLVMWLDDVVELPWFPKFAAQIGAALIAVGPYLWDQRRYPDTLGLLTEARGILLTAFNAPFVGQVSLWDVSPWLAILATVFWLGWMANTINWSDGLDGLAAGVSLIAAFMLALHALRLDPPQTTIALLPLALAGTCAGFLIFNLPPARIFMGDSGAEFLGFILGVSAIIGGAKLATVLLVLGVPILDVAWLIVARTVSGKQPMRGGRDHLHHRLLDGGMSPRQILALYWGLSAGFGLLGITDISPYAKLIGLALLILIGIGLIAYATRRVTLRSVQ</sequence>
<keyword evidence="6 8" id="KW-0472">Membrane</keyword>
<dbReference type="STRING" id="383372.Rcas_4071"/>
<dbReference type="CDD" id="cd06853">
    <property type="entry name" value="GT_WecA_like"/>
    <property type="match status" value="1"/>
</dbReference>
<protein>
    <submittedName>
        <fullName evidence="9">Glycosyl transferase family 4</fullName>
    </submittedName>
</protein>
<dbReference type="HOGENOM" id="CLU_023982_2_3_0"/>
<dbReference type="KEGG" id="rca:Rcas_4071"/>
<keyword evidence="7" id="KW-0479">Metal-binding</keyword>
<organism evidence="9 10">
    <name type="scientific">Roseiflexus castenholzii (strain DSM 13941 / HLO8)</name>
    <dbReference type="NCBI Taxonomy" id="383372"/>
    <lineage>
        <taxon>Bacteria</taxon>
        <taxon>Bacillati</taxon>
        <taxon>Chloroflexota</taxon>
        <taxon>Chloroflexia</taxon>
        <taxon>Chloroflexales</taxon>
        <taxon>Roseiflexineae</taxon>
        <taxon>Roseiflexaceae</taxon>
        <taxon>Roseiflexus</taxon>
    </lineage>
</organism>
<feature type="transmembrane region" description="Helical" evidence="8">
    <location>
        <begin position="169"/>
        <end position="186"/>
    </location>
</feature>
<evidence type="ECO:0000313" key="9">
    <source>
        <dbReference type="EMBL" id="ABU60103.1"/>
    </source>
</evidence>
<keyword evidence="4 8" id="KW-0812">Transmembrane</keyword>
<comment type="subcellular location">
    <subcellularLocation>
        <location evidence="1">Cell membrane</location>
        <topology evidence="1">Multi-pass membrane protein</topology>
    </subcellularLocation>
</comment>
<evidence type="ECO:0000256" key="2">
    <source>
        <dbReference type="ARBA" id="ARBA00022475"/>
    </source>
</evidence>
<dbReference type="InterPro" id="IPR000715">
    <property type="entry name" value="Glycosyl_transferase_4"/>
</dbReference>
<dbReference type="GO" id="GO:0046872">
    <property type="term" value="F:metal ion binding"/>
    <property type="evidence" value="ECO:0007669"/>
    <property type="project" value="UniProtKB-KW"/>
</dbReference>
<feature type="transmembrane region" description="Helical" evidence="8">
    <location>
        <begin position="117"/>
        <end position="133"/>
    </location>
</feature>
<keyword evidence="7" id="KW-0460">Magnesium</keyword>
<evidence type="ECO:0000256" key="6">
    <source>
        <dbReference type="ARBA" id="ARBA00023136"/>
    </source>
</evidence>
<keyword evidence="10" id="KW-1185">Reference proteome</keyword>
<accession>A7NRA7</accession>
<dbReference type="GO" id="GO:0009103">
    <property type="term" value="P:lipopolysaccharide biosynthetic process"/>
    <property type="evidence" value="ECO:0007669"/>
    <property type="project" value="TreeGrafter"/>
</dbReference>
<evidence type="ECO:0000256" key="3">
    <source>
        <dbReference type="ARBA" id="ARBA00022679"/>
    </source>
</evidence>
<dbReference type="GO" id="GO:0005886">
    <property type="term" value="C:plasma membrane"/>
    <property type="evidence" value="ECO:0007669"/>
    <property type="project" value="UniProtKB-SubCell"/>
</dbReference>
<dbReference type="EMBL" id="CP000804">
    <property type="protein sequence ID" value="ABU60103.1"/>
    <property type="molecule type" value="Genomic_DNA"/>
</dbReference>
<dbReference type="Proteomes" id="UP000000263">
    <property type="component" value="Chromosome"/>
</dbReference>
<dbReference type="Pfam" id="PF00953">
    <property type="entry name" value="Glycos_transf_4"/>
    <property type="match status" value="1"/>
</dbReference>
<dbReference type="GO" id="GO:0016780">
    <property type="term" value="F:phosphotransferase activity, for other substituted phosphate groups"/>
    <property type="evidence" value="ECO:0007669"/>
    <property type="project" value="InterPro"/>
</dbReference>
<reference evidence="9 10" key="1">
    <citation type="submission" date="2007-08" db="EMBL/GenBank/DDBJ databases">
        <title>Complete sequence of Roseiflexus castenholzii DSM 13941.</title>
        <authorList>
            <consortium name="US DOE Joint Genome Institute"/>
            <person name="Copeland A."/>
            <person name="Lucas S."/>
            <person name="Lapidus A."/>
            <person name="Barry K."/>
            <person name="Glavina del Rio T."/>
            <person name="Dalin E."/>
            <person name="Tice H."/>
            <person name="Pitluck S."/>
            <person name="Thompson L.S."/>
            <person name="Brettin T."/>
            <person name="Bruce D."/>
            <person name="Detter J.C."/>
            <person name="Han C."/>
            <person name="Tapia R."/>
            <person name="Schmutz J."/>
            <person name="Larimer F."/>
            <person name="Land M."/>
            <person name="Hauser L."/>
            <person name="Kyrpides N."/>
            <person name="Mikhailova N."/>
            <person name="Bryant D.A."/>
            <person name="Hanada S."/>
            <person name="Tsukatani Y."/>
            <person name="Richardson P."/>
        </authorList>
    </citation>
    <scope>NUCLEOTIDE SEQUENCE [LARGE SCALE GENOMIC DNA]</scope>
    <source>
        <strain evidence="10">DSM 13941 / HLO8</strain>
    </source>
</reference>
<feature type="transmembrane region" description="Helical" evidence="8">
    <location>
        <begin position="248"/>
        <end position="268"/>
    </location>
</feature>
<feature type="transmembrane region" description="Helical" evidence="8">
    <location>
        <begin position="345"/>
        <end position="365"/>
    </location>
</feature>
<keyword evidence="5 8" id="KW-1133">Transmembrane helix</keyword>
<evidence type="ECO:0000256" key="4">
    <source>
        <dbReference type="ARBA" id="ARBA00022692"/>
    </source>
</evidence>
<feature type="transmembrane region" description="Helical" evidence="8">
    <location>
        <begin position="87"/>
        <end position="105"/>
    </location>
</feature>
<dbReference type="InterPro" id="IPR018480">
    <property type="entry name" value="PNAcMuramoyl-5peptid_Trfase_CS"/>
</dbReference>
<evidence type="ECO:0000256" key="7">
    <source>
        <dbReference type="PIRSR" id="PIRSR600715-1"/>
    </source>
</evidence>
<evidence type="ECO:0000256" key="8">
    <source>
        <dbReference type="SAM" id="Phobius"/>
    </source>
</evidence>
<gene>
    <name evidence="9" type="ordered locus">Rcas_4071</name>
</gene>
<name>A7NRA7_ROSCS</name>
<feature type="transmembrane region" description="Helical" evidence="8">
    <location>
        <begin position="56"/>
        <end position="75"/>
    </location>
</feature>
<feature type="binding site" evidence="7">
    <location>
        <position position="252"/>
    </location>
    <ligand>
        <name>Mg(2+)</name>
        <dbReference type="ChEBI" id="CHEBI:18420"/>
    </ligand>
</feature>
<dbReference type="PROSITE" id="PS01348">
    <property type="entry name" value="MRAY_2"/>
    <property type="match status" value="1"/>
</dbReference>